<sequence>MWPIRGNSEVVVADADELLAKLLALRGVAPVNAESFFVPSYVSEIHNPYSIETMDSAVDAVMRAVKNKSRIMVYGDYDADGITSTAIMLDVLRDIGAHAVPYLPHRYHDGYGLNGTVLEQASTEFDLLITVDCGIGNRKEIGDVRNRGKDVIVVDHHELPDELPDATAILHPRHPAGSYAWEHLCGAGMSWKFAQALLRHEDSPFKNDPDKEKWLLDLVMIGTIADVMPLLGENRAIVRFGKEVLMRTKRPGLQALIRQARIEPSAMTAKDIAFRIIPLINAAGRIGHPQTALNALLAATSEQAQVCVRELVSLNNDRRTMTKSIMDDAIASVDPALPFVFAANKNWHAGIVGLVAGRLASQFGKPAFVVGGIPDSNAHAVGSARGAGNTNVLHALETVRHHTLKLGGHAGAAGFSVMHELIPDMKSGLEKYFSSASADSVPMTHIADAIIDHRLVTWDVISMLKKFEPFGEKNPEPTFIISNIRAYEARAIGASQDHLKMRVSLGDKDVDAIGFGLAEKIAITEKPMDVLVSLGINEFRGRQSLELRLIDIAEAS</sequence>
<reference evidence="9 10" key="1">
    <citation type="journal article" date="2016" name="Nat. Commun.">
        <title>Thousands of microbial genomes shed light on interconnected biogeochemical processes in an aquifer system.</title>
        <authorList>
            <person name="Anantharaman K."/>
            <person name="Brown C.T."/>
            <person name="Hug L.A."/>
            <person name="Sharon I."/>
            <person name="Castelle C.J."/>
            <person name="Probst A.J."/>
            <person name="Thomas B.C."/>
            <person name="Singh A."/>
            <person name="Wilkins M.J."/>
            <person name="Karaoz U."/>
            <person name="Brodie E.L."/>
            <person name="Williams K.H."/>
            <person name="Hubbard S.S."/>
            <person name="Banfield J.F."/>
        </authorList>
    </citation>
    <scope>NUCLEOTIDE SEQUENCE [LARGE SCALE GENOMIC DNA]</scope>
</reference>
<dbReference type="SUPFAM" id="SSF64182">
    <property type="entry name" value="DHH phosphoesterases"/>
    <property type="match status" value="1"/>
</dbReference>
<evidence type="ECO:0000256" key="5">
    <source>
        <dbReference type="ARBA" id="ARBA00022839"/>
    </source>
</evidence>
<name>A0A1G1XD45_9BACT</name>
<dbReference type="NCBIfam" id="TIGR00644">
    <property type="entry name" value="recJ"/>
    <property type="match status" value="1"/>
</dbReference>
<protein>
    <recommendedName>
        <fullName evidence="2">Single-stranded-DNA-specific exonuclease RecJ</fullName>
    </recommendedName>
</protein>
<dbReference type="Proteomes" id="UP000177941">
    <property type="component" value="Unassembled WGS sequence"/>
</dbReference>
<dbReference type="GO" id="GO:0006310">
    <property type="term" value="P:DNA recombination"/>
    <property type="evidence" value="ECO:0007669"/>
    <property type="project" value="InterPro"/>
</dbReference>
<dbReference type="Pfam" id="PF01368">
    <property type="entry name" value="DHH"/>
    <property type="match status" value="1"/>
</dbReference>
<feature type="domain" description="DDH" evidence="6">
    <location>
        <begin position="70"/>
        <end position="223"/>
    </location>
</feature>
<feature type="domain" description="RecJ OB" evidence="8">
    <location>
        <begin position="448"/>
        <end position="551"/>
    </location>
</feature>
<dbReference type="InterPro" id="IPR004610">
    <property type="entry name" value="RecJ"/>
</dbReference>
<dbReference type="InterPro" id="IPR038763">
    <property type="entry name" value="DHH_sf"/>
</dbReference>
<comment type="caution">
    <text evidence="9">The sequence shown here is derived from an EMBL/GenBank/DDBJ whole genome shotgun (WGS) entry which is preliminary data.</text>
</comment>
<dbReference type="Gene3D" id="3.90.1640.30">
    <property type="match status" value="1"/>
</dbReference>
<keyword evidence="4" id="KW-0378">Hydrolase</keyword>
<dbReference type="AlphaFoldDB" id="A0A1G1XD45"/>
<evidence type="ECO:0000256" key="2">
    <source>
        <dbReference type="ARBA" id="ARBA00019841"/>
    </source>
</evidence>
<gene>
    <name evidence="9" type="ORF">A3E36_02580</name>
</gene>
<comment type="similarity">
    <text evidence="1">Belongs to the RecJ family.</text>
</comment>
<feature type="domain" description="DHHA1" evidence="7">
    <location>
        <begin position="340"/>
        <end position="433"/>
    </location>
</feature>
<dbReference type="GO" id="GO:0006281">
    <property type="term" value="P:DNA repair"/>
    <property type="evidence" value="ECO:0007669"/>
    <property type="project" value="InterPro"/>
</dbReference>
<dbReference type="PANTHER" id="PTHR30255">
    <property type="entry name" value="SINGLE-STRANDED-DNA-SPECIFIC EXONUCLEASE RECJ"/>
    <property type="match status" value="1"/>
</dbReference>
<evidence type="ECO:0000256" key="4">
    <source>
        <dbReference type="ARBA" id="ARBA00022801"/>
    </source>
</evidence>
<organism evidence="9 10">
    <name type="scientific">Candidatus Andersenbacteria bacterium RIFCSPHIGHO2_12_FULL_45_11b</name>
    <dbReference type="NCBI Taxonomy" id="1797282"/>
    <lineage>
        <taxon>Bacteria</taxon>
        <taxon>Candidatus Anderseniibacteriota</taxon>
    </lineage>
</organism>
<dbReference type="InterPro" id="IPR041122">
    <property type="entry name" value="RecJ_OB"/>
</dbReference>
<dbReference type="InterPro" id="IPR003156">
    <property type="entry name" value="DHHA1_dom"/>
</dbReference>
<evidence type="ECO:0000313" key="10">
    <source>
        <dbReference type="Proteomes" id="UP000177941"/>
    </source>
</evidence>
<evidence type="ECO:0000313" key="9">
    <source>
        <dbReference type="EMBL" id="OGY37928.1"/>
    </source>
</evidence>
<dbReference type="Pfam" id="PF02272">
    <property type="entry name" value="DHHA1"/>
    <property type="match status" value="1"/>
</dbReference>
<dbReference type="PANTHER" id="PTHR30255:SF2">
    <property type="entry name" value="SINGLE-STRANDED-DNA-SPECIFIC EXONUCLEASE RECJ"/>
    <property type="match status" value="1"/>
</dbReference>
<keyword evidence="5 9" id="KW-0269">Exonuclease</keyword>
<evidence type="ECO:0000259" key="6">
    <source>
        <dbReference type="Pfam" id="PF01368"/>
    </source>
</evidence>
<dbReference type="GO" id="GO:0003676">
    <property type="term" value="F:nucleic acid binding"/>
    <property type="evidence" value="ECO:0007669"/>
    <property type="project" value="InterPro"/>
</dbReference>
<keyword evidence="3" id="KW-0540">Nuclease</keyword>
<evidence type="ECO:0000256" key="1">
    <source>
        <dbReference type="ARBA" id="ARBA00005915"/>
    </source>
</evidence>
<proteinExistence type="inferred from homology"/>
<dbReference type="GO" id="GO:0008409">
    <property type="term" value="F:5'-3' exonuclease activity"/>
    <property type="evidence" value="ECO:0007669"/>
    <property type="project" value="InterPro"/>
</dbReference>
<dbReference type="EMBL" id="MHHS01000002">
    <property type="protein sequence ID" value="OGY37928.1"/>
    <property type="molecule type" value="Genomic_DNA"/>
</dbReference>
<evidence type="ECO:0000259" key="8">
    <source>
        <dbReference type="Pfam" id="PF17768"/>
    </source>
</evidence>
<dbReference type="Pfam" id="PF17768">
    <property type="entry name" value="RecJ_OB"/>
    <property type="match status" value="1"/>
</dbReference>
<dbReference type="InterPro" id="IPR051673">
    <property type="entry name" value="SSDNA_exonuclease_RecJ"/>
</dbReference>
<dbReference type="InterPro" id="IPR001667">
    <property type="entry name" value="DDH_dom"/>
</dbReference>
<evidence type="ECO:0000256" key="3">
    <source>
        <dbReference type="ARBA" id="ARBA00022722"/>
    </source>
</evidence>
<evidence type="ECO:0000259" key="7">
    <source>
        <dbReference type="Pfam" id="PF02272"/>
    </source>
</evidence>
<dbReference type="Gene3D" id="2.40.50.460">
    <property type="match status" value="1"/>
</dbReference>
<accession>A0A1G1XD45</accession>